<proteinExistence type="predicted"/>
<feature type="region of interest" description="Disordered" evidence="1">
    <location>
        <begin position="1"/>
        <end position="57"/>
    </location>
</feature>
<feature type="compositionally biased region" description="Basic and acidic residues" evidence="1">
    <location>
        <begin position="41"/>
        <end position="57"/>
    </location>
</feature>
<reference evidence="4" key="1">
    <citation type="submission" date="2017-02" db="UniProtKB">
        <authorList>
            <consortium name="WormBaseParasite"/>
        </authorList>
    </citation>
    <scope>IDENTIFICATION</scope>
</reference>
<sequence length="136" mass="16160">MEERQEQNLEDISDASKIDDTVKEKQQQNLKNNSNAPTESDNIKDQRSTKFNKDGNEDIDKIDYSFDWENDELTNEDLRMELAFKLYNVPSVWKVPANILINYLIKKVSNSNFYFHFHRFFLLSFIISNPLFDKIN</sequence>
<evidence type="ECO:0000313" key="4">
    <source>
        <dbReference type="WBParaSite" id="BPAG_0000832201-mRNA-1"/>
    </source>
</evidence>
<feature type="compositionally biased region" description="Basic and acidic residues" evidence="1">
    <location>
        <begin position="14"/>
        <end position="26"/>
    </location>
</feature>
<evidence type="ECO:0000256" key="1">
    <source>
        <dbReference type="SAM" id="MobiDB-lite"/>
    </source>
</evidence>
<name>A0A0N4TJ61_BRUPA</name>
<gene>
    <name evidence="2" type="ORF">BPAG_LOCUS8284</name>
</gene>
<protein>
    <submittedName>
        <fullName evidence="2 4">Uncharacterized protein</fullName>
    </submittedName>
</protein>
<dbReference type="AlphaFoldDB" id="A0A0N4TJ61"/>
<organism evidence="4">
    <name type="scientific">Brugia pahangi</name>
    <name type="common">Filarial nematode worm</name>
    <dbReference type="NCBI Taxonomy" id="6280"/>
    <lineage>
        <taxon>Eukaryota</taxon>
        <taxon>Metazoa</taxon>
        <taxon>Ecdysozoa</taxon>
        <taxon>Nematoda</taxon>
        <taxon>Chromadorea</taxon>
        <taxon>Rhabditida</taxon>
        <taxon>Spirurina</taxon>
        <taxon>Spiruromorpha</taxon>
        <taxon>Filarioidea</taxon>
        <taxon>Onchocercidae</taxon>
        <taxon>Brugia</taxon>
    </lineage>
</organism>
<reference evidence="2 3" key="2">
    <citation type="submission" date="2018-11" db="EMBL/GenBank/DDBJ databases">
        <authorList>
            <consortium name="Pathogen Informatics"/>
        </authorList>
    </citation>
    <scope>NUCLEOTIDE SEQUENCE [LARGE SCALE GENOMIC DNA]</scope>
</reference>
<evidence type="ECO:0000313" key="3">
    <source>
        <dbReference type="Proteomes" id="UP000278627"/>
    </source>
</evidence>
<keyword evidence="3" id="KW-1185">Reference proteome</keyword>
<dbReference type="WBParaSite" id="BPAG_0000832201-mRNA-1">
    <property type="protein sequence ID" value="BPAG_0000832201-mRNA-1"/>
    <property type="gene ID" value="BPAG_0000832201"/>
</dbReference>
<accession>A0A0N4TJ61</accession>
<evidence type="ECO:0000313" key="2">
    <source>
        <dbReference type="EMBL" id="VDN89470.1"/>
    </source>
</evidence>
<dbReference type="Proteomes" id="UP000278627">
    <property type="component" value="Unassembled WGS sequence"/>
</dbReference>
<dbReference type="EMBL" id="UZAD01013132">
    <property type="protein sequence ID" value="VDN89470.1"/>
    <property type="molecule type" value="Genomic_DNA"/>
</dbReference>
<feature type="compositionally biased region" description="Polar residues" evidence="1">
    <location>
        <begin position="27"/>
        <end position="40"/>
    </location>
</feature>